<dbReference type="Gene3D" id="1.10.443.10">
    <property type="entry name" value="Intergrase catalytic core"/>
    <property type="match status" value="1"/>
</dbReference>
<dbReference type="InterPro" id="IPR002104">
    <property type="entry name" value="Integrase_catalytic"/>
</dbReference>
<evidence type="ECO:0000259" key="3">
    <source>
        <dbReference type="PROSITE" id="PS51898"/>
    </source>
</evidence>
<dbReference type="Proteomes" id="UP001250656">
    <property type="component" value="Unassembled WGS sequence"/>
</dbReference>
<keyword evidence="5" id="KW-1185">Reference proteome</keyword>
<dbReference type="SUPFAM" id="SSF56349">
    <property type="entry name" value="DNA breaking-rejoining enzymes"/>
    <property type="match status" value="1"/>
</dbReference>
<dbReference type="EMBL" id="JAVTTP010000001">
    <property type="protein sequence ID" value="MDT7829812.1"/>
    <property type="molecule type" value="Genomic_DNA"/>
</dbReference>
<dbReference type="RefSeq" id="WP_314016011.1">
    <property type="nucleotide sequence ID" value="NZ_JAVTTP010000001.1"/>
</dbReference>
<name>A0ABU3L9Q1_9FLAO</name>
<gene>
    <name evidence="4" type="ORF">RQM65_14150</name>
</gene>
<dbReference type="PROSITE" id="PS51898">
    <property type="entry name" value="TYR_RECOMBINASE"/>
    <property type="match status" value="1"/>
</dbReference>
<keyword evidence="2" id="KW-0233">DNA recombination</keyword>
<proteinExistence type="predicted"/>
<organism evidence="4 5">
    <name type="scientific">Pricia mediterranea</name>
    <dbReference type="NCBI Taxonomy" id="3076079"/>
    <lineage>
        <taxon>Bacteria</taxon>
        <taxon>Pseudomonadati</taxon>
        <taxon>Bacteroidota</taxon>
        <taxon>Flavobacteriia</taxon>
        <taxon>Flavobacteriales</taxon>
        <taxon>Flavobacteriaceae</taxon>
        <taxon>Pricia</taxon>
    </lineage>
</organism>
<evidence type="ECO:0000256" key="1">
    <source>
        <dbReference type="ARBA" id="ARBA00022829"/>
    </source>
</evidence>
<dbReference type="InterPro" id="IPR011010">
    <property type="entry name" value="DNA_brk_join_enz"/>
</dbReference>
<dbReference type="PANTHER" id="PTHR30349:SF81">
    <property type="entry name" value="TYROSINE RECOMBINASE XERC"/>
    <property type="match status" value="1"/>
</dbReference>
<keyword evidence="1" id="KW-0159">Chromosome partition</keyword>
<dbReference type="InterPro" id="IPR050090">
    <property type="entry name" value="Tyrosine_recombinase_XerCD"/>
</dbReference>
<dbReference type="InterPro" id="IPR013762">
    <property type="entry name" value="Integrase-like_cat_sf"/>
</dbReference>
<protein>
    <submittedName>
        <fullName evidence="4">Tyrosine-type recombinase/integrase</fullName>
    </submittedName>
</protein>
<sequence>MKHRAILVLTYSVGLRIREVLSLQLHHIDIDRRQLLVKNAKGRKDRNVILAESFLRLFENYFSTYAPKKYFVEGPIGSRYSAASVRAFLKRSCERAGIKKRVTPHTLRHSFATHLMGNGVGLRHVQEILGHAKPETTDSKCARDRYPKRSPRRFKMCRSEI</sequence>
<reference evidence="4 5" key="1">
    <citation type="submission" date="2023-09" db="EMBL/GenBank/DDBJ databases">
        <title>Novel taxa isolated from Blanes Bay.</title>
        <authorList>
            <person name="Rey-Velasco X."/>
            <person name="Lucena T."/>
        </authorList>
    </citation>
    <scope>NUCLEOTIDE SEQUENCE [LARGE SCALE GENOMIC DNA]</scope>
    <source>
        <strain evidence="4 5">S334</strain>
    </source>
</reference>
<accession>A0ABU3L9Q1</accession>
<dbReference type="Pfam" id="PF00589">
    <property type="entry name" value="Phage_integrase"/>
    <property type="match status" value="1"/>
</dbReference>
<evidence type="ECO:0000313" key="4">
    <source>
        <dbReference type="EMBL" id="MDT7829812.1"/>
    </source>
</evidence>
<evidence type="ECO:0000256" key="2">
    <source>
        <dbReference type="ARBA" id="ARBA00023172"/>
    </source>
</evidence>
<evidence type="ECO:0000313" key="5">
    <source>
        <dbReference type="Proteomes" id="UP001250656"/>
    </source>
</evidence>
<feature type="domain" description="Tyr recombinase" evidence="3">
    <location>
        <begin position="1"/>
        <end position="161"/>
    </location>
</feature>
<dbReference type="PANTHER" id="PTHR30349">
    <property type="entry name" value="PHAGE INTEGRASE-RELATED"/>
    <property type="match status" value="1"/>
</dbReference>
<comment type="caution">
    <text evidence="4">The sequence shown here is derived from an EMBL/GenBank/DDBJ whole genome shotgun (WGS) entry which is preliminary data.</text>
</comment>